<evidence type="ECO:0000313" key="1">
    <source>
        <dbReference type="EMBL" id="MBD2738630.1"/>
    </source>
</evidence>
<gene>
    <name evidence="1" type="ORF">H6H03_32940</name>
</gene>
<dbReference type="Proteomes" id="UP000637383">
    <property type="component" value="Unassembled WGS sequence"/>
</dbReference>
<sequence length="59" mass="6882">MISLADKTCLWLQHIEQLQVRLRSRFSQRQLVWGLRLNRESEHTRAGTVLKIAIAFGCC</sequence>
<evidence type="ECO:0008006" key="3">
    <source>
        <dbReference type="Google" id="ProtNLM"/>
    </source>
</evidence>
<reference evidence="1 2" key="1">
    <citation type="journal article" date="2020" name="ISME J.">
        <title>Comparative genomics reveals insights into cyanobacterial evolution and habitat adaptation.</title>
        <authorList>
            <person name="Chen M.Y."/>
            <person name="Teng W.K."/>
            <person name="Zhao L."/>
            <person name="Hu C.X."/>
            <person name="Zhou Y.K."/>
            <person name="Han B.P."/>
            <person name="Song L.R."/>
            <person name="Shu W.S."/>
        </authorList>
    </citation>
    <scope>NUCLEOTIDE SEQUENCE [LARGE SCALE GENOMIC DNA]</scope>
    <source>
        <strain evidence="1 2">FACHB-159</strain>
    </source>
</reference>
<accession>A0ABR8KK37</accession>
<protein>
    <recommendedName>
        <fullName evidence="3">Transposase</fullName>
    </recommendedName>
</protein>
<comment type="caution">
    <text evidence="1">The sequence shown here is derived from an EMBL/GenBank/DDBJ whole genome shotgun (WGS) entry which is preliminary data.</text>
</comment>
<evidence type="ECO:0000313" key="2">
    <source>
        <dbReference type="Proteomes" id="UP000637383"/>
    </source>
</evidence>
<dbReference type="EMBL" id="JACJTU010000054">
    <property type="protein sequence ID" value="MBD2738630.1"/>
    <property type="molecule type" value="Genomic_DNA"/>
</dbReference>
<proteinExistence type="predicted"/>
<keyword evidence="2" id="KW-1185">Reference proteome</keyword>
<organism evidence="1 2">
    <name type="scientific">Nostoc paludosum FACHB-159</name>
    <dbReference type="NCBI Taxonomy" id="2692908"/>
    <lineage>
        <taxon>Bacteria</taxon>
        <taxon>Bacillati</taxon>
        <taxon>Cyanobacteriota</taxon>
        <taxon>Cyanophyceae</taxon>
        <taxon>Nostocales</taxon>
        <taxon>Nostocaceae</taxon>
        <taxon>Nostoc</taxon>
    </lineage>
</organism>
<dbReference type="RefSeq" id="WP_190959154.1">
    <property type="nucleotide sequence ID" value="NZ_JACJTU010000054.1"/>
</dbReference>
<name>A0ABR8KK37_9NOSO</name>